<dbReference type="InterPro" id="IPR022792">
    <property type="entry name" value="T2SS_protein-GspN"/>
</dbReference>
<dbReference type="Pfam" id="PF01203">
    <property type="entry name" value="T2SSN"/>
    <property type="match status" value="1"/>
</dbReference>
<evidence type="ECO:0000256" key="7">
    <source>
        <dbReference type="ARBA" id="ARBA00022692"/>
    </source>
</evidence>
<evidence type="ECO:0000313" key="11">
    <source>
        <dbReference type="EMBL" id="GLS90631.1"/>
    </source>
</evidence>
<evidence type="ECO:0000256" key="1">
    <source>
        <dbReference type="ARBA" id="ARBA00004533"/>
    </source>
</evidence>
<evidence type="ECO:0000313" key="12">
    <source>
        <dbReference type="Proteomes" id="UP001157353"/>
    </source>
</evidence>
<evidence type="ECO:0000256" key="8">
    <source>
        <dbReference type="ARBA" id="ARBA00022927"/>
    </source>
</evidence>
<name>A0ABQ6E0U9_9GAMM</name>
<evidence type="ECO:0000256" key="2">
    <source>
        <dbReference type="ARBA" id="ARBA00007208"/>
    </source>
</evidence>
<keyword evidence="9" id="KW-0472">Membrane</keyword>
<dbReference type="Proteomes" id="UP001157353">
    <property type="component" value="Unassembled WGS sequence"/>
</dbReference>
<keyword evidence="8" id="KW-0653">Protein transport</keyword>
<keyword evidence="12" id="KW-1185">Reference proteome</keyword>
<evidence type="ECO:0000256" key="4">
    <source>
        <dbReference type="ARBA" id="ARBA00022448"/>
    </source>
</evidence>
<protein>
    <recommendedName>
        <fullName evidence="3">Type II secretion system protein N</fullName>
    </recommendedName>
    <alternativeName>
        <fullName evidence="10">General secretion pathway protein N</fullName>
    </alternativeName>
</protein>
<evidence type="ECO:0000256" key="9">
    <source>
        <dbReference type="ARBA" id="ARBA00023136"/>
    </source>
</evidence>
<keyword evidence="4" id="KW-0813">Transport</keyword>
<dbReference type="EMBL" id="BSPQ01000005">
    <property type="protein sequence ID" value="GLS90631.1"/>
    <property type="molecule type" value="Genomic_DNA"/>
</dbReference>
<organism evidence="11 12">
    <name type="scientific">Psychromonas marina</name>
    <dbReference type="NCBI Taxonomy" id="88364"/>
    <lineage>
        <taxon>Bacteria</taxon>
        <taxon>Pseudomonadati</taxon>
        <taxon>Pseudomonadota</taxon>
        <taxon>Gammaproteobacteria</taxon>
        <taxon>Alteromonadales</taxon>
        <taxon>Psychromonadaceae</taxon>
        <taxon>Psychromonas</taxon>
    </lineage>
</organism>
<keyword evidence="7" id="KW-0812">Transmembrane</keyword>
<evidence type="ECO:0000256" key="10">
    <source>
        <dbReference type="ARBA" id="ARBA00030772"/>
    </source>
</evidence>
<comment type="caution">
    <text evidence="11">The sequence shown here is derived from an EMBL/GenBank/DDBJ whole genome shotgun (WGS) entry which is preliminary data.</text>
</comment>
<keyword evidence="6" id="KW-0997">Cell inner membrane</keyword>
<evidence type="ECO:0000256" key="5">
    <source>
        <dbReference type="ARBA" id="ARBA00022475"/>
    </source>
</evidence>
<proteinExistence type="inferred from homology"/>
<reference evidence="12" key="1">
    <citation type="journal article" date="2019" name="Int. J. Syst. Evol. Microbiol.">
        <title>The Global Catalogue of Microorganisms (GCM) 10K type strain sequencing project: providing services to taxonomists for standard genome sequencing and annotation.</title>
        <authorList>
            <consortium name="The Broad Institute Genomics Platform"/>
            <consortium name="The Broad Institute Genome Sequencing Center for Infectious Disease"/>
            <person name="Wu L."/>
            <person name="Ma J."/>
        </authorList>
    </citation>
    <scope>NUCLEOTIDE SEQUENCE [LARGE SCALE GENOMIC DNA]</scope>
    <source>
        <strain evidence="12">NBRC 103166</strain>
    </source>
</reference>
<keyword evidence="5" id="KW-1003">Cell membrane</keyword>
<sequence>MKLKISLAFFVLYILSLLFTVPATLVTRIIPENTGIEIGHVTGTVWNAKLSEVNYQNQFQLKTLTWDFDWSALLALQLKADVKFNNGRNQLNGTGSAIYSASGLAVDDLKVNMQATELLPYLALPVPVTPSGKFTLVIEHASQGAPYCNELDGYLVWQGANVETPMGNIDLASPNVDLSCKEGGVVASLKQQSEQLTTNAEVKLSEGGRYQLKGDIKGTDQLDPTILQALSWIGPKTKTGATLLSFKGRL</sequence>
<evidence type="ECO:0000256" key="3">
    <source>
        <dbReference type="ARBA" id="ARBA00021563"/>
    </source>
</evidence>
<comment type="similarity">
    <text evidence="2">Belongs to the GSP N family.</text>
</comment>
<evidence type="ECO:0000256" key="6">
    <source>
        <dbReference type="ARBA" id="ARBA00022519"/>
    </source>
</evidence>
<dbReference type="RefSeq" id="WP_284203753.1">
    <property type="nucleotide sequence ID" value="NZ_BSPQ01000005.1"/>
</dbReference>
<accession>A0ABQ6E0U9</accession>
<comment type="subcellular location">
    <subcellularLocation>
        <location evidence="1">Cell inner membrane</location>
    </subcellularLocation>
</comment>
<gene>
    <name evidence="11" type="primary">gspN</name>
    <name evidence="11" type="ORF">GCM10007916_16980</name>
</gene>